<reference evidence="2 3" key="1">
    <citation type="submission" date="2024-03" db="EMBL/GenBank/DDBJ databases">
        <title>Actinomycetospora sp. OC33-EN07, a novel actinomycete isolated from wild orchid (Aerides multiflora).</title>
        <authorList>
            <person name="Suriyachadkun C."/>
        </authorList>
    </citation>
    <scope>NUCLEOTIDE SEQUENCE [LARGE SCALE GENOMIC DNA]</scope>
    <source>
        <strain evidence="2 3">OC33-EN07</strain>
    </source>
</reference>
<protein>
    <submittedName>
        <fullName evidence="2">DUF3040 domain-containing protein</fullName>
    </submittedName>
</protein>
<dbReference type="Proteomes" id="UP001369736">
    <property type="component" value="Unassembled WGS sequence"/>
</dbReference>
<evidence type="ECO:0000256" key="1">
    <source>
        <dbReference type="SAM" id="Phobius"/>
    </source>
</evidence>
<keyword evidence="1" id="KW-0812">Transmembrane</keyword>
<sequence>MLDDRERGQLEEIERALLGDAELQRRLRAPGARLRRRFETPALVVLVAFLAVAAFGLLVLGLPLQAMVVVGVGIWPWSVLRRRWRARRRPQAGD</sequence>
<proteinExistence type="predicted"/>
<feature type="transmembrane region" description="Helical" evidence="1">
    <location>
        <begin position="38"/>
        <end position="58"/>
    </location>
</feature>
<name>A0ABU8M4F9_9PSEU</name>
<keyword evidence="1" id="KW-0472">Membrane</keyword>
<dbReference type="EMBL" id="JBBEGM010000003">
    <property type="protein sequence ID" value="MEJ2861718.1"/>
    <property type="molecule type" value="Genomic_DNA"/>
</dbReference>
<comment type="caution">
    <text evidence="2">The sequence shown here is derived from an EMBL/GenBank/DDBJ whole genome shotgun (WGS) entry which is preliminary data.</text>
</comment>
<organism evidence="2 3">
    <name type="scientific">Actinomycetospora flava</name>
    <dbReference type="NCBI Taxonomy" id="3129232"/>
    <lineage>
        <taxon>Bacteria</taxon>
        <taxon>Bacillati</taxon>
        <taxon>Actinomycetota</taxon>
        <taxon>Actinomycetes</taxon>
        <taxon>Pseudonocardiales</taxon>
        <taxon>Pseudonocardiaceae</taxon>
        <taxon>Actinomycetospora</taxon>
    </lineage>
</organism>
<dbReference type="InterPro" id="IPR021401">
    <property type="entry name" value="DUF3040"/>
</dbReference>
<evidence type="ECO:0000313" key="2">
    <source>
        <dbReference type="EMBL" id="MEJ2861718.1"/>
    </source>
</evidence>
<gene>
    <name evidence="2" type="ORF">WCD58_11155</name>
</gene>
<dbReference type="Pfam" id="PF11239">
    <property type="entry name" value="DUF3040"/>
    <property type="match status" value="1"/>
</dbReference>
<evidence type="ECO:0000313" key="3">
    <source>
        <dbReference type="Proteomes" id="UP001369736"/>
    </source>
</evidence>
<keyword evidence="3" id="KW-1185">Reference proteome</keyword>
<dbReference type="RefSeq" id="WP_337702661.1">
    <property type="nucleotide sequence ID" value="NZ_JBBEGM010000003.1"/>
</dbReference>
<feature type="transmembrane region" description="Helical" evidence="1">
    <location>
        <begin position="64"/>
        <end position="80"/>
    </location>
</feature>
<accession>A0ABU8M4F9</accession>
<keyword evidence="1" id="KW-1133">Transmembrane helix</keyword>